<evidence type="ECO:0008006" key="4">
    <source>
        <dbReference type="Google" id="ProtNLM"/>
    </source>
</evidence>
<accession>F4KMG6</accession>
<reference evidence="3" key="1">
    <citation type="submission" date="2011-04" db="EMBL/GenBank/DDBJ databases">
        <title>The complete genome of Porphyromonas asaccharolytica DSM 20707.</title>
        <authorList>
            <person name="Lucas S."/>
            <person name="Han J."/>
            <person name="Lapidus A."/>
            <person name="Bruce D."/>
            <person name="Goodwin L."/>
            <person name="Pitluck S."/>
            <person name="Peters L."/>
            <person name="Kyrpides N."/>
            <person name="Mavromatis K."/>
            <person name="Ivanova N."/>
            <person name="Ovchinnikova G."/>
            <person name="Pagani I."/>
            <person name="Lu M."/>
            <person name="Detter J.C."/>
            <person name="Tapia R."/>
            <person name="Han C."/>
            <person name="Land M."/>
            <person name="Hauser L."/>
            <person name="Markowitz V."/>
            <person name="Cheng J.-F."/>
            <person name="Hugenholtz P."/>
            <person name="Woyke T."/>
            <person name="Wu D."/>
            <person name="Gronow S."/>
            <person name="Wellnitz S."/>
            <person name="Brambilla E."/>
            <person name="Klenk H.-P."/>
            <person name="Eisen J.A."/>
        </authorList>
    </citation>
    <scope>NUCLEOTIDE SEQUENCE [LARGE SCALE GENOMIC DNA]</scope>
    <source>
        <strain evidence="3">ATCC 25260 / DSM 20707 / VPI 4198</strain>
    </source>
</reference>
<dbReference type="PROSITE" id="PS51257">
    <property type="entry name" value="PROKAR_LIPOPROTEIN"/>
    <property type="match status" value="1"/>
</dbReference>
<protein>
    <recommendedName>
        <fullName evidence="4">Lipoprotein</fullName>
    </recommendedName>
</protein>
<keyword evidence="1" id="KW-0732">Signal</keyword>
<keyword evidence="3" id="KW-1185">Reference proteome</keyword>
<organism evidence="2 3">
    <name type="scientific">Porphyromonas asaccharolytica (strain ATCC 25260 / DSM 20707 / BCRC 10618 / CCUG 7834 / JCM 6326 / LMG 13178 / VPI 4198 / B440)</name>
    <name type="common">Bacteroides asaccharolyticus</name>
    <dbReference type="NCBI Taxonomy" id="879243"/>
    <lineage>
        <taxon>Bacteria</taxon>
        <taxon>Pseudomonadati</taxon>
        <taxon>Bacteroidota</taxon>
        <taxon>Bacteroidia</taxon>
        <taxon>Bacteroidales</taxon>
        <taxon>Porphyromonadaceae</taxon>
        <taxon>Porphyromonas</taxon>
    </lineage>
</organism>
<proteinExistence type="predicted"/>
<feature type="chain" id="PRO_5003310114" description="Lipoprotein" evidence="1">
    <location>
        <begin position="23"/>
        <end position="546"/>
    </location>
</feature>
<dbReference type="Proteomes" id="UP000006545">
    <property type="component" value="Chromosome"/>
</dbReference>
<gene>
    <name evidence="2" type="ordered locus">Poras_1326</name>
</gene>
<name>F4KMG6_PORAD</name>
<evidence type="ECO:0000313" key="3">
    <source>
        <dbReference type="Proteomes" id="UP000006545"/>
    </source>
</evidence>
<dbReference type="EMBL" id="CP002689">
    <property type="protein sequence ID" value="AEE13265.1"/>
    <property type="molecule type" value="Genomic_DNA"/>
</dbReference>
<dbReference type="AlphaFoldDB" id="F4KMG6"/>
<feature type="signal peptide" evidence="1">
    <location>
        <begin position="1"/>
        <end position="22"/>
    </location>
</feature>
<dbReference type="HOGENOM" id="CLU_498611_0_0_10"/>
<sequence>MNKQIYLALALILSTCFGLVSCSPSSPDDGGDPNKKDTIPMGEYTPIYELDADGNLKHLPIPFVDFTAGELPLKKWEAAHGAILQTEKVSEFKDKKVKSYVFNTQDKSGKQPLRIYLVGDAGQGKLQVSTLLLDKKLVYAEDGTIRQDFDIMTINDGFEALDKNSSKTPMYRKGNLVVGVSLADTPGFAQLSFIPMPGSVATGNFDKSLKDFPFASKKAQETSLDEIRKYEAALGLRQEKAQSDPKRANFIAKDKKKGNFDLVAYYPQGYTSKGETYKPGILALSYALTLDMVESNPDVAEWFVRNGFSKPQKSDISDKTFTSENDYYTLLIMEGGQGIAFSFSAKEEAPTPPPAEDTSIFPSYNFGEKFNPADVPTPGTPAGSIYTSEMAKGENVTYNAPGKGDDGKIDYSSTYLQVLIKSPQKDSSAAINGYYYYPSYNATEATMHVYDNGGLAINHAKKFKTGIDKELKAVLEKAGYQYTGTDTSSLGNEYWYYYNAKENVSLHIVKLSGLGSSTMSASFFPGDDYKPQAGKQIRLNTRYLRR</sequence>
<evidence type="ECO:0000313" key="2">
    <source>
        <dbReference type="EMBL" id="AEE13265.1"/>
    </source>
</evidence>
<dbReference type="OrthoDB" id="9897454at2"/>
<dbReference type="RefSeq" id="WP_013760657.1">
    <property type="nucleotide sequence ID" value="NC_015501.1"/>
</dbReference>
<evidence type="ECO:0000256" key="1">
    <source>
        <dbReference type="SAM" id="SignalP"/>
    </source>
</evidence>
<dbReference type="KEGG" id="pah:Poras_1326"/>